<dbReference type="EMBL" id="MF133443">
    <property type="protein sequence ID" value="QKJ80206.1"/>
    <property type="molecule type" value="Genomic_DNA"/>
</dbReference>
<dbReference type="SUPFAM" id="SSF55608">
    <property type="entry name" value="Homing endonucleases"/>
    <property type="match status" value="1"/>
</dbReference>
<sequence>MNQTSITPYFVFTQTQKRFGYVWFVFQQLSHYCGIYPFFNVSAPYGSNGNRYYFMQVRTRSYPIMLTLYDMFYTVTNKKAVKTINYGLLSYLDDIALAYWAMDDGAWTKSGFYLHTPCPRRGGTKGFTFLEVYRLIALLHYKFSLVCSVQDHDGRPVIYIKVESMNLFRSLVTPHFHPTMMYKLRQNAS</sequence>
<evidence type="ECO:0000313" key="3">
    <source>
        <dbReference type="EMBL" id="QCI56427.1"/>
    </source>
</evidence>
<evidence type="ECO:0000259" key="2">
    <source>
        <dbReference type="Pfam" id="PF03161"/>
    </source>
</evidence>
<keyword evidence="3" id="KW-0496">Mitochondrion</keyword>
<feature type="domain" description="Homing endonuclease LAGLIDADG" evidence="2">
    <location>
        <begin position="7"/>
        <end position="168"/>
    </location>
</feature>
<dbReference type="GO" id="GO:0004519">
    <property type="term" value="F:endonuclease activity"/>
    <property type="evidence" value="ECO:0007669"/>
    <property type="project" value="InterPro"/>
</dbReference>
<gene>
    <name evidence="3" type="primary">orf189</name>
    <name evidence="4" type="synonym">orf9</name>
</gene>
<proteinExistence type="predicted"/>
<geneLocation type="mitochondrion" evidence="3"/>
<evidence type="ECO:0000256" key="1">
    <source>
        <dbReference type="ARBA" id="ARBA00002670"/>
    </source>
</evidence>
<reference evidence="4" key="1">
    <citation type="submission" date="2017-05" db="EMBL/GenBank/DDBJ databases">
        <title>Complete Mitochondrial Genome of the Edible Mushroom Hypsizygus marmoreus.</title>
        <authorList>
            <person name="Gang W."/>
        </authorList>
    </citation>
    <scope>NUCLEOTIDE SEQUENCE</scope>
</reference>
<organism evidence="3">
    <name type="scientific">Hypsizygus marmoreus</name>
    <name type="common">White beech mushroom</name>
    <name type="synonym">Agaricus marmoreus</name>
    <dbReference type="NCBI Taxonomy" id="39966"/>
    <lineage>
        <taxon>Eukaryota</taxon>
        <taxon>Fungi</taxon>
        <taxon>Dikarya</taxon>
        <taxon>Basidiomycota</taxon>
        <taxon>Agaricomycotina</taxon>
        <taxon>Agaricomycetes</taxon>
        <taxon>Agaricomycetidae</taxon>
        <taxon>Agaricales</taxon>
        <taxon>Tricholomatineae</taxon>
        <taxon>Lyophyllaceae</taxon>
        <taxon>Hypsizygus</taxon>
    </lineage>
</organism>
<protein>
    <recommendedName>
        <fullName evidence="2">Homing endonuclease LAGLIDADG domain-containing protein</fullName>
    </recommendedName>
</protein>
<dbReference type="InterPro" id="IPR004860">
    <property type="entry name" value="LAGLIDADG_dom"/>
</dbReference>
<dbReference type="Gene3D" id="3.10.28.10">
    <property type="entry name" value="Homing endonucleases"/>
    <property type="match status" value="2"/>
</dbReference>
<name>A0A4P8D2Q8_HYPMA</name>
<accession>A0A4P8D2Q8</accession>
<dbReference type="EMBL" id="MH746465">
    <property type="protein sequence ID" value="QCI56427.1"/>
    <property type="molecule type" value="Genomic_DNA"/>
</dbReference>
<dbReference type="InterPro" id="IPR027434">
    <property type="entry name" value="Homing_endonucl"/>
</dbReference>
<comment type="function">
    <text evidence="1">Mitochondrial DNA endonuclease involved in intron homing.</text>
</comment>
<dbReference type="AlphaFoldDB" id="A0A4P8D2Q8"/>
<dbReference type="Pfam" id="PF03161">
    <property type="entry name" value="LAGLIDADG_2"/>
    <property type="match status" value="1"/>
</dbReference>
<evidence type="ECO:0000313" key="4">
    <source>
        <dbReference type="EMBL" id="QKJ80206.1"/>
    </source>
</evidence>
<reference evidence="3" key="2">
    <citation type="journal article" date="2018" name="Mitochondrial DNA Part B Resour">
        <title>The complete mitochondrial genome of the Basidiomycete edible fungus Hypsizygus marmoreus.</title>
        <authorList>
            <person name="Wu Y.-Y."/>
            <person name="Shang J.-J."/>
            <person name="Li Y."/>
            <person name="Zhou C.-L."/>
            <person name="Hou D."/>
            <person name="Li J.-L."/>
            <person name="Tan Q."/>
            <person name="Bao D.-P."/>
            <person name="Yang R.-H."/>
        </authorList>
    </citation>
    <scope>NUCLEOTIDE SEQUENCE</scope>
</reference>